<dbReference type="EMBL" id="JAAIIH010000016">
    <property type="protein sequence ID" value="NMN01103.1"/>
    <property type="molecule type" value="Genomic_DNA"/>
</dbReference>
<dbReference type="PROSITE" id="PS00356">
    <property type="entry name" value="HTH_LACI_1"/>
    <property type="match status" value="1"/>
</dbReference>
<dbReference type="InterPro" id="IPR010982">
    <property type="entry name" value="Lambda_DNA-bd_dom_sf"/>
</dbReference>
<evidence type="ECO:0000256" key="3">
    <source>
        <dbReference type="ARBA" id="ARBA00023163"/>
    </source>
</evidence>
<dbReference type="SUPFAM" id="SSF47413">
    <property type="entry name" value="lambda repressor-like DNA-binding domains"/>
    <property type="match status" value="1"/>
</dbReference>
<dbReference type="PANTHER" id="PTHR30146">
    <property type="entry name" value="LACI-RELATED TRANSCRIPTIONAL REPRESSOR"/>
    <property type="match status" value="1"/>
</dbReference>
<gene>
    <name evidence="5" type="ORF">G1C96_1686</name>
</gene>
<organism evidence="5 6">
    <name type="scientific">Bifidobacterium moraviense</name>
    <dbReference type="NCBI Taxonomy" id="2675323"/>
    <lineage>
        <taxon>Bacteria</taxon>
        <taxon>Bacillati</taxon>
        <taxon>Actinomycetota</taxon>
        <taxon>Actinomycetes</taxon>
        <taxon>Bifidobacteriales</taxon>
        <taxon>Bifidobacteriaceae</taxon>
        <taxon>Bifidobacterium</taxon>
    </lineage>
</organism>
<evidence type="ECO:0000313" key="5">
    <source>
        <dbReference type="EMBL" id="NMN01103.1"/>
    </source>
</evidence>
<evidence type="ECO:0000256" key="2">
    <source>
        <dbReference type="ARBA" id="ARBA00023125"/>
    </source>
</evidence>
<feature type="domain" description="HTH lacI-type" evidence="4">
    <location>
        <begin position="7"/>
        <end position="61"/>
    </location>
</feature>
<dbReference type="InterPro" id="IPR028082">
    <property type="entry name" value="Peripla_BP_I"/>
</dbReference>
<evidence type="ECO:0000313" key="6">
    <source>
        <dbReference type="Proteomes" id="UP000588277"/>
    </source>
</evidence>
<dbReference type="CDD" id="cd06267">
    <property type="entry name" value="PBP1_LacI_sugar_binding-like"/>
    <property type="match status" value="1"/>
</dbReference>
<dbReference type="InterPro" id="IPR000843">
    <property type="entry name" value="HTH_LacI"/>
</dbReference>
<name>A0A7Y0I052_9BIFI</name>
<dbReference type="SMART" id="SM00354">
    <property type="entry name" value="HTH_LACI"/>
    <property type="match status" value="1"/>
</dbReference>
<dbReference type="CDD" id="cd01392">
    <property type="entry name" value="HTH_LacI"/>
    <property type="match status" value="1"/>
</dbReference>
<evidence type="ECO:0000256" key="1">
    <source>
        <dbReference type="ARBA" id="ARBA00023015"/>
    </source>
</evidence>
<dbReference type="PROSITE" id="PS50932">
    <property type="entry name" value="HTH_LACI_2"/>
    <property type="match status" value="1"/>
</dbReference>
<dbReference type="GO" id="GO:0003700">
    <property type="term" value="F:DNA-binding transcription factor activity"/>
    <property type="evidence" value="ECO:0007669"/>
    <property type="project" value="TreeGrafter"/>
</dbReference>
<dbReference type="Gene3D" id="1.10.260.40">
    <property type="entry name" value="lambda repressor-like DNA-binding domains"/>
    <property type="match status" value="1"/>
</dbReference>
<dbReference type="AlphaFoldDB" id="A0A7Y0I052"/>
<keyword evidence="2" id="KW-0238">DNA-binding</keyword>
<comment type="caution">
    <text evidence="5">The sequence shown here is derived from an EMBL/GenBank/DDBJ whole genome shotgun (WGS) entry which is preliminary data.</text>
</comment>
<keyword evidence="3" id="KW-0804">Transcription</keyword>
<evidence type="ECO:0000259" key="4">
    <source>
        <dbReference type="PROSITE" id="PS50932"/>
    </source>
</evidence>
<proteinExistence type="predicted"/>
<dbReference type="SUPFAM" id="SSF53822">
    <property type="entry name" value="Periplasmic binding protein-like I"/>
    <property type="match status" value="1"/>
</dbReference>
<dbReference type="Gene3D" id="3.40.50.2300">
    <property type="match status" value="2"/>
</dbReference>
<protein>
    <submittedName>
        <fullName evidence="5">LacI family transcriptional regulator</fullName>
    </submittedName>
</protein>
<dbReference type="Pfam" id="PF13377">
    <property type="entry name" value="Peripla_BP_3"/>
    <property type="match status" value="1"/>
</dbReference>
<dbReference type="Proteomes" id="UP000588277">
    <property type="component" value="Unassembled WGS sequence"/>
</dbReference>
<dbReference type="RefSeq" id="WP_169276186.1">
    <property type="nucleotide sequence ID" value="NZ_JAAIIH010000016.1"/>
</dbReference>
<reference evidence="5 6" key="1">
    <citation type="submission" date="2020-02" db="EMBL/GenBank/DDBJ databases">
        <title>Characterization of phylogenetic diversity of novel bifidobacterial species isolated in Czech ZOOs.</title>
        <authorList>
            <person name="Lugli G.A."/>
            <person name="Vera N.B."/>
            <person name="Ventura M."/>
        </authorList>
    </citation>
    <scope>NUCLEOTIDE SEQUENCE [LARGE SCALE GENOMIC DNA]</scope>
    <source>
        <strain evidence="5 6">DSM 109958</strain>
    </source>
</reference>
<dbReference type="GO" id="GO:0000976">
    <property type="term" value="F:transcription cis-regulatory region binding"/>
    <property type="evidence" value="ECO:0007669"/>
    <property type="project" value="TreeGrafter"/>
</dbReference>
<keyword evidence="6" id="KW-1185">Reference proteome</keyword>
<keyword evidence="1" id="KW-0805">Transcription regulation</keyword>
<sequence length="342" mass="36273">MAAGDKVTLRDVAAAAGVSVGTVSNYLNGRARLAPVTAERVRQAVARLGYVNGSSSRGSFGAGRATTLTLAVTSLVQPYFAELAEHVIAAADERGCGVLVQSIGVNRSRMTRCVEAVARGSTDGLIISPLLMGEGDAALFAGGYPLVVLGTQPFEAPCPNVTVDNVRAGYDATMHMIRAGRTHIALVGGELGPLRSSRSCRAEGYRMALADAGLPFDRHLVHGIYDWNSLEGARAMDVLLEYDPAIDAVVACDDLLAFGVMRRLRDRGIGIPDDVRVIGMDDIDQGRYAVPTLSTVDLGKRVVAARAVDLLLDQVRDCRRAEAGQVTVRHSLVLRDSSPAFD</sequence>
<dbReference type="PANTHER" id="PTHR30146:SF109">
    <property type="entry name" value="HTH-TYPE TRANSCRIPTIONAL REGULATOR GALS"/>
    <property type="match status" value="1"/>
</dbReference>
<dbReference type="Pfam" id="PF00356">
    <property type="entry name" value="LacI"/>
    <property type="match status" value="1"/>
</dbReference>
<dbReference type="InterPro" id="IPR046335">
    <property type="entry name" value="LacI/GalR-like_sensor"/>
</dbReference>
<accession>A0A7Y0I052</accession>